<reference evidence="1 2" key="1">
    <citation type="submission" date="2019-11" db="EMBL/GenBank/DDBJ databases">
        <title>Draft genome sequence of Paludibacterium sp. dN18-1.</title>
        <authorList>
            <person name="Im W.-T."/>
        </authorList>
    </citation>
    <scope>NUCLEOTIDE SEQUENCE [LARGE SCALE GENOMIC DNA]</scope>
    <source>
        <strain evidence="2">dN 18-1</strain>
    </source>
</reference>
<dbReference type="AlphaFoldDB" id="A0A844G812"/>
<accession>A0A844G812</accession>
<gene>
    <name evidence="1" type="ORF">GKE73_01410</name>
</gene>
<keyword evidence="2" id="KW-1185">Reference proteome</keyword>
<sequence>MIKLQVNNSGARKDIVSSAPDKVDTLKSAASQLGSVAAGHVKFRLVEAGTLGRVLGYSEAPDFAWSTCQ</sequence>
<name>A0A844G812_9NEIS</name>
<evidence type="ECO:0000313" key="1">
    <source>
        <dbReference type="EMBL" id="MTD32443.1"/>
    </source>
</evidence>
<comment type="caution">
    <text evidence="1">The sequence shown here is derived from an EMBL/GenBank/DDBJ whole genome shotgun (WGS) entry which is preliminary data.</text>
</comment>
<protein>
    <submittedName>
        <fullName evidence="1">Uncharacterized protein</fullName>
    </submittedName>
</protein>
<dbReference type="RefSeq" id="WP_230368850.1">
    <property type="nucleotide sequence ID" value="NZ_WLYX01000001.1"/>
</dbReference>
<organism evidence="1 2">
    <name type="scientific">Paludibacterium denitrificans</name>
    <dbReference type="NCBI Taxonomy" id="2675226"/>
    <lineage>
        <taxon>Bacteria</taxon>
        <taxon>Pseudomonadati</taxon>
        <taxon>Pseudomonadota</taxon>
        <taxon>Betaproteobacteria</taxon>
        <taxon>Neisseriales</taxon>
        <taxon>Chromobacteriaceae</taxon>
        <taxon>Paludibacterium</taxon>
    </lineage>
</organism>
<dbReference type="Proteomes" id="UP000446658">
    <property type="component" value="Unassembled WGS sequence"/>
</dbReference>
<evidence type="ECO:0000313" key="2">
    <source>
        <dbReference type="Proteomes" id="UP000446658"/>
    </source>
</evidence>
<proteinExistence type="predicted"/>
<dbReference type="EMBL" id="WLYX01000001">
    <property type="protein sequence ID" value="MTD32443.1"/>
    <property type="molecule type" value="Genomic_DNA"/>
</dbReference>